<dbReference type="AlphaFoldDB" id="A0A2Z5UXG0"/>
<proteinExistence type="predicted"/>
<evidence type="ECO:0000313" key="1">
    <source>
        <dbReference type="EMBL" id="BBB15773.1"/>
    </source>
</evidence>
<sequence>MVIAINRKAIPIYKKLGFIKIEIHAVNNRLQFPSQDNRI</sequence>
<keyword evidence="2" id="KW-1185">Reference proteome</keyword>
<dbReference type="KEGG" id="rvi:RVIR1_13260"/>
<organism evidence="1 2">
    <name type="scientific">Candidatus Rickettsiella viridis</name>
    <dbReference type="NCBI Taxonomy" id="676208"/>
    <lineage>
        <taxon>Bacteria</taxon>
        <taxon>Pseudomonadati</taxon>
        <taxon>Pseudomonadota</taxon>
        <taxon>Gammaproteobacteria</taxon>
        <taxon>Legionellales</taxon>
        <taxon>Coxiellaceae</taxon>
        <taxon>Rickettsiella</taxon>
    </lineage>
</organism>
<reference evidence="1 2" key="1">
    <citation type="submission" date="2017-03" db="EMBL/GenBank/DDBJ databases">
        <title>The genome sequence of Candidatus Rickettsiella viridis.</title>
        <authorList>
            <person name="Nikoh N."/>
            <person name="Tsuchida T."/>
            <person name="Yamaguchi K."/>
            <person name="Maeda T."/>
            <person name="Shigenobu S."/>
            <person name="Fukatsu T."/>
        </authorList>
    </citation>
    <scope>NUCLEOTIDE SEQUENCE [LARGE SCALE GENOMIC DNA]</scope>
    <source>
        <strain evidence="1 2">Ap-RA04</strain>
    </source>
</reference>
<name>A0A2Z5UXG0_9COXI</name>
<dbReference type="Proteomes" id="UP000282483">
    <property type="component" value="Chromosome"/>
</dbReference>
<protein>
    <submittedName>
        <fullName evidence="1">Uncharacterized protein</fullName>
    </submittedName>
</protein>
<dbReference type="EMBL" id="AP018005">
    <property type="protein sequence ID" value="BBB15773.1"/>
    <property type="molecule type" value="Genomic_DNA"/>
</dbReference>
<evidence type="ECO:0000313" key="2">
    <source>
        <dbReference type="Proteomes" id="UP000282483"/>
    </source>
</evidence>
<gene>
    <name evidence="1" type="ORF">RVIR1_13260</name>
</gene>
<accession>A0A2Z5UXG0</accession>